<gene>
    <name evidence="2" type="ORF">Tco_0823199</name>
</gene>
<accession>A0ABQ5AH78</accession>
<feature type="transmembrane region" description="Helical" evidence="1">
    <location>
        <begin position="196"/>
        <end position="223"/>
    </location>
</feature>
<evidence type="ECO:0000313" key="2">
    <source>
        <dbReference type="EMBL" id="GJT02030.1"/>
    </source>
</evidence>
<organism evidence="2 3">
    <name type="scientific">Tanacetum coccineum</name>
    <dbReference type="NCBI Taxonomy" id="301880"/>
    <lineage>
        <taxon>Eukaryota</taxon>
        <taxon>Viridiplantae</taxon>
        <taxon>Streptophyta</taxon>
        <taxon>Embryophyta</taxon>
        <taxon>Tracheophyta</taxon>
        <taxon>Spermatophyta</taxon>
        <taxon>Magnoliopsida</taxon>
        <taxon>eudicotyledons</taxon>
        <taxon>Gunneridae</taxon>
        <taxon>Pentapetalae</taxon>
        <taxon>asterids</taxon>
        <taxon>campanulids</taxon>
        <taxon>Asterales</taxon>
        <taxon>Asteraceae</taxon>
        <taxon>Asteroideae</taxon>
        <taxon>Anthemideae</taxon>
        <taxon>Anthemidinae</taxon>
        <taxon>Tanacetum</taxon>
    </lineage>
</organism>
<evidence type="ECO:0000256" key="1">
    <source>
        <dbReference type="SAM" id="Phobius"/>
    </source>
</evidence>
<dbReference type="EMBL" id="BQNB010012317">
    <property type="protein sequence ID" value="GJT02030.1"/>
    <property type="molecule type" value="Genomic_DNA"/>
</dbReference>
<sequence>MTWNKDSSTKLTAQPQNVTRAHDWLAMTRGNDAWIQTNTPKGKFCTKTSANKAHMLQRSGSASVAICVIDSNPTASREDLMIGKNGGFGLRGASNKLEDLEASISGYKYNSGKSSSSGNLGSGKDTLTVGKISSSGNHITSSGNALTFYSQQSSPKLDTSSIYDLIMIPLPLSSLLIDGMLIGIGDEDVITTPLDALVLLVYGVTAVVVVITAVVESFSLVVAATDGK</sequence>
<keyword evidence="1" id="KW-0812">Transmembrane</keyword>
<reference evidence="2" key="2">
    <citation type="submission" date="2022-01" db="EMBL/GenBank/DDBJ databases">
        <authorList>
            <person name="Yamashiro T."/>
            <person name="Shiraishi A."/>
            <person name="Satake H."/>
            <person name="Nakayama K."/>
        </authorList>
    </citation>
    <scope>NUCLEOTIDE SEQUENCE</scope>
</reference>
<comment type="caution">
    <text evidence="2">The sequence shown here is derived from an EMBL/GenBank/DDBJ whole genome shotgun (WGS) entry which is preliminary data.</text>
</comment>
<keyword evidence="3" id="KW-1185">Reference proteome</keyword>
<feature type="transmembrane region" description="Helical" evidence="1">
    <location>
        <begin position="162"/>
        <end position="184"/>
    </location>
</feature>
<protein>
    <submittedName>
        <fullName evidence="2">Uncharacterized protein</fullName>
    </submittedName>
</protein>
<proteinExistence type="predicted"/>
<reference evidence="2" key="1">
    <citation type="journal article" date="2022" name="Int. J. Mol. Sci.">
        <title>Draft Genome of Tanacetum Coccineum: Genomic Comparison of Closely Related Tanacetum-Family Plants.</title>
        <authorList>
            <person name="Yamashiro T."/>
            <person name="Shiraishi A."/>
            <person name="Nakayama K."/>
            <person name="Satake H."/>
        </authorList>
    </citation>
    <scope>NUCLEOTIDE SEQUENCE</scope>
</reference>
<keyword evidence="1" id="KW-1133">Transmembrane helix</keyword>
<evidence type="ECO:0000313" key="3">
    <source>
        <dbReference type="Proteomes" id="UP001151760"/>
    </source>
</evidence>
<keyword evidence="1" id="KW-0472">Membrane</keyword>
<name>A0ABQ5AH78_9ASTR</name>
<dbReference type="Proteomes" id="UP001151760">
    <property type="component" value="Unassembled WGS sequence"/>
</dbReference>